<dbReference type="AlphaFoldDB" id="A0A1G2PQB8"/>
<organism evidence="1 2">
    <name type="scientific">Candidatus Terrybacteria bacterium RIFCSPLOWO2_01_FULL_40_23</name>
    <dbReference type="NCBI Taxonomy" id="1802366"/>
    <lineage>
        <taxon>Bacteria</taxon>
        <taxon>Candidatus Terryibacteriota</taxon>
    </lineage>
</organism>
<gene>
    <name evidence="1" type="ORF">A3A97_01240</name>
</gene>
<dbReference type="EMBL" id="MHSW01000035">
    <property type="protein sequence ID" value="OHA50493.1"/>
    <property type="molecule type" value="Genomic_DNA"/>
</dbReference>
<dbReference type="SUPFAM" id="SSF101386">
    <property type="entry name" value="all-alpha NTP pyrophosphatases"/>
    <property type="match status" value="1"/>
</dbReference>
<dbReference type="Proteomes" id="UP000176951">
    <property type="component" value="Unassembled WGS sequence"/>
</dbReference>
<dbReference type="CDD" id="cd11532">
    <property type="entry name" value="NTP-PPase_COG4997"/>
    <property type="match status" value="1"/>
</dbReference>
<protein>
    <recommendedName>
        <fullName evidence="3">Phosphoribosyl-ATP pyrophosphohydrolase</fullName>
    </recommendedName>
</protein>
<name>A0A1G2PQB8_9BACT</name>
<comment type="caution">
    <text evidence="1">The sequence shown here is derived from an EMBL/GenBank/DDBJ whole genome shotgun (WGS) entry which is preliminary data.</text>
</comment>
<accession>A0A1G2PQB8</accession>
<evidence type="ECO:0008006" key="3">
    <source>
        <dbReference type="Google" id="ProtNLM"/>
    </source>
</evidence>
<proteinExistence type="predicted"/>
<evidence type="ECO:0000313" key="2">
    <source>
        <dbReference type="Proteomes" id="UP000176951"/>
    </source>
</evidence>
<dbReference type="InterPro" id="IPR038735">
    <property type="entry name" value="MSMEG_1276-like_NTP-PPase_dom"/>
</dbReference>
<evidence type="ECO:0000313" key="1">
    <source>
        <dbReference type="EMBL" id="OHA50493.1"/>
    </source>
</evidence>
<reference evidence="1 2" key="1">
    <citation type="journal article" date="2016" name="Nat. Commun.">
        <title>Thousands of microbial genomes shed light on interconnected biogeochemical processes in an aquifer system.</title>
        <authorList>
            <person name="Anantharaman K."/>
            <person name="Brown C.T."/>
            <person name="Hug L.A."/>
            <person name="Sharon I."/>
            <person name="Castelle C.J."/>
            <person name="Probst A.J."/>
            <person name="Thomas B.C."/>
            <person name="Singh A."/>
            <person name="Wilkins M.J."/>
            <person name="Karaoz U."/>
            <person name="Brodie E.L."/>
            <person name="Williams K.H."/>
            <person name="Hubbard S.S."/>
            <person name="Banfield J.F."/>
        </authorList>
    </citation>
    <scope>NUCLEOTIDE SEQUENCE [LARGE SCALE GENOMIC DNA]</scope>
</reference>
<sequence>MKYNKLVRDKIPQYIKSKGGTSSSHIADEEEYWQKLKEKLFEEVEEFNKDENAEEVADILEVLEAIVKYKQFNMENVLKIKEKEAQERGKFNDKIILDES</sequence>